<keyword evidence="1" id="KW-0812">Transmembrane</keyword>
<sequence length="151" mass="15954">MEAAVHEIPAHLLGPDVGLPPLRLSLGFSACSFSGSWFPLAFEGLWGRYTAVVVVVVVIVIVVVTVVIAIVVRIVDTCRQRGRRRLTALSYPARIPNQLSTIPQNPSRGFRLGRLVFRDGVIAGAAPVACGGSGGVHAEACVGAPVQTLQF</sequence>
<organism evidence="2 3">
    <name type="scientific">Aspergillus pseudoustus</name>
    <dbReference type="NCBI Taxonomy" id="1810923"/>
    <lineage>
        <taxon>Eukaryota</taxon>
        <taxon>Fungi</taxon>
        <taxon>Dikarya</taxon>
        <taxon>Ascomycota</taxon>
        <taxon>Pezizomycotina</taxon>
        <taxon>Eurotiomycetes</taxon>
        <taxon>Eurotiomycetidae</taxon>
        <taxon>Eurotiales</taxon>
        <taxon>Aspergillaceae</taxon>
        <taxon>Aspergillus</taxon>
        <taxon>Aspergillus subgen. Nidulantes</taxon>
    </lineage>
</organism>
<accession>A0ABR4KQ72</accession>
<dbReference type="EMBL" id="JBFXLU010000019">
    <property type="protein sequence ID" value="KAL2853407.1"/>
    <property type="molecule type" value="Genomic_DNA"/>
</dbReference>
<keyword evidence="1" id="KW-1133">Transmembrane helix</keyword>
<protein>
    <submittedName>
        <fullName evidence="2">Uncharacterized protein</fullName>
    </submittedName>
</protein>
<keyword evidence="1" id="KW-0472">Membrane</keyword>
<evidence type="ECO:0000313" key="3">
    <source>
        <dbReference type="Proteomes" id="UP001610446"/>
    </source>
</evidence>
<evidence type="ECO:0000313" key="2">
    <source>
        <dbReference type="EMBL" id="KAL2853407.1"/>
    </source>
</evidence>
<keyword evidence="3" id="KW-1185">Reference proteome</keyword>
<feature type="transmembrane region" description="Helical" evidence="1">
    <location>
        <begin position="49"/>
        <end position="75"/>
    </location>
</feature>
<evidence type="ECO:0000256" key="1">
    <source>
        <dbReference type="SAM" id="Phobius"/>
    </source>
</evidence>
<dbReference type="Proteomes" id="UP001610446">
    <property type="component" value="Unassembled WGS sequence"/>
</dbReference>
<comment type="caution">
    <text evidence="2">The sequence shown here is derived from an EMBL/GenBank/DDBJ whole genome shotgun (WGS) entry which is preliminary data.</text>
</comment>
<gene>
    <name evidence="2" type="ORF">BJY01DRAFT_206533</name>
</gene>
<name>A0ABR4KQ72_9EURO</name>
<proteinExistence type="predicted"/>
<reference evidence="2 3" key="1">
    <citation type="submission" date="2024-07" db="EMBL/GenBank/DDBJ databases">
        <title>Section-level genome sequencing and comparative genomics of Aspergillus sections Usti and Cavernicolus.</title>
        <authorList>
            <consortium name="Lawrence Berkeley National Laboratory"/>
            <person name="Nybo J.L."/>
            <person name="Vesth T.C."/>
            <person name="Theobald S."/>
            <person name="Frisvad J.C."/>
            <person name="Larsen T.O."/>
            <person name="Kjaerboelling I."/>
            <person name="Rothschild-Mancinelli K."/>
            <person name="Lyhne E.K."/>
            <person name="Kogle M.E."/>
            <person name="Barry K."/>
            <person name="Clum A."/>
            <person name="Na H."/>
            <person name="Ledsgaard L."/>
            <person name="Lin J."/>
            <person name="Lipzen A."/>
            <person name="Kuo A."/>
            <person name="Riley R."/>
            <person name="Mondo S."/>
            <person name="Labutti K."/>
            <person name="Haridas S."/>
            <person name="Pangalinan J."/>
            <person name="Salamov A.A."/>
            <person name="Simmons B.A."/>
            <person name="Magnuson J.K."/>
            <person name="Chen J."/>
            <person name="Drula E."/>
            <person name="Henrissat B."/>
            <person name="Wiebenga A."/>
            <person name="Lubbers R.J."/>
            <person name="Gomes A.C."/>
            <person name="Makela M.R."/>
            <person name="Stajich J."/>
            <person name="Grigoriev I.V."/>
            <person name="Mortensen U.H."/>
            <person name="De Vries R.P."/>
            <person name="Baker S.E."/>
            <person name="Andersen M.R."/>
        </authorList>
    </citation>
    <scope>NUCLEOTIDE SEQUENCE [LARGE SCALE GENOMIC DNA]</scope>
    <source>
        <strain evidence="2 3">CBS 123904</strain>
    </source>
</reference>